<evidence type="ECO:0000256" key="2">
    <source>
        <dbReference type="ARBA" id="ARBA00023180"/>
    </source>
</evidence>
<dbReference type="PANTHER" id="PTHR42970">
    <property type="entry name" value="PECTATE LYASE C-RELATED"/>
    <property type="match status" value="1"/>
</dbReference>
<dbReference type="EMBL" id="JAHOEI010000018">
    <property type="protein sequence ID" value="MBV3387460.1"/>
    <property type="molecule type" value="Genomic_DNA"/>
</dbReference>
<organism evidence="4 5">
    <name type="scientific">Segatella copri</name>
    <dbReference type="NCBI Taxonomy" id="165179"/>
    <lineage>
        <taxon>Bacteria</taxon>
        <taxon>Pseudomonadati</taxon>
        <taxon>Bacteroidota</taxon>
        <taxon>Bacteroidia</taxon>
        <taxon>Bacteroidales</taxon>
        <taxon>Prevotellaceae</taxon>
        <taxon>Segatella</taxon>
    </lineage>
</organism>
<dbReference type="PANTHER" id="PTHR42970:SF1">
    <property type="entry name" value="PECTATE LYASE C-RELATED"/>
    <property type="match status" value="1"/>
</dbReference>
<evidence type="ECO:0000256" key="1">
    <source>
        <dbReference type="ARBA" id="ARBA00022723"/>
    </source>
</evidence>
<name>A0AAW4N5E2_9BACT</name>
<keyword evidence="1" id="KW-0479">Metal-binding</keyword>
<dbReference type="AlphaFoldDB" id="A0AAW4N5E2"/>
<protein>
    <submittedName>
        <fullName evidence="4">T9SS type A sorting domain-containing protein</fullName>
    </submittedName>
</protein>
<evidence type="ECO:0000313" key="5">
    <source>
        <dbReference type="Proteomes" id="UP001196765"/>
    </source>
</evidence>
<dbReference type="RefSeq" id="WP_217744319.1">
    <property type="nucleotide sequence ID" value="NZ_JAHOEI010000018.1"/>
</dbReference>
<keyword evidence="2" id="KW-0325">Glycoprotein</keyword>
<gene>
    <name evidence="4" type="ORF">KSW82_06875</name>
</gene>
<evidence type="ECO:0000256" key="3">
    <source>
        <dbReference type="SAM" id="SignalP"/>
    </source>
</evidence>
<dbReference type="GO" id="GO:0046872">
    <property type="term" value="F:metal ion binding"/>
    <property type="evidence" value="ECO:0007669"/>
    <property type="project" value="UniProtKB-KW"/>
</dbReference>
<proteinExistence type="predicted"/>
<dbReference type="Proteomes" id="UP001196765">
    <property type="component" value="Unassembled WGS sequence"/>
</dbReference>
<dbReference type="InterPro" id="IPR052063">
    <property type="entry name" value="Polysaccharide_Lyase_1"/>
</dbReference>
<evidence type="ECO:0000313" key="4">
    <source>
        <dbReference type="EMBL" id="MBV3387460.1"/>
    </source>
</evidence>
<sequence length="921" mass="99825">MKRQVLFSMALVSALTASAQRIDFNLAGRSESQVNEPEYTAWAVNTCETESKEVEDADGNPITITLANDASYAGRRLKSCWFKNGLSSSKLIADGFAIYGYEDGNTPQVTEGAVRLNITLKGLSAGKHSLMAYHNNNDGFNAPKLDVYVNGTKQQEGIAQTNRALTPSACGMSYVTFVAEEGKDVVISYVTTPGASDDKSGNYTTSLTINALIFDRPNPQTAATDPYPENRDYHADADNGSLTISWTSAEKAVKHHVLMGTDVNSLTEVATTTEAKYTLNQTSNLNTYYWRIDEEDAAGNVYEGDVWSFRPRHLAFPGAEGYGKYATGGRGGSVYHVTTLEDNGDDENPIEGSFRYGIKKATGPRTIVFDVAGVIDLKKRLTCSDEYVTIAGQTAPGNGIMLRGCPFGMASEGITRFLRMRLGHKETNGGTISDEDKVNGLDGMGMAGNDNAIMDHCSISWTIDEAFSSRNAKSLTLQRTLISEALNVAGHPNYSAGTAHGYAATIGGGEMSATLKVGSYHHNLLAHCEGRNWSLSGGLDGVGAYDGHHDVFNNVVYNWGGRATDGGSHEVNFVNNYYKMGPATTQKKLFRLQLEGTGSGTQSAYVHGNIRQAAGNGALTEDKLKDTYVVETSNGQVVNWEPFVSKPFFDSLAAIESAKAAYKNVLCDVGANQPFLDNHDTRMVNETLAGTTTTVGSQSGKKGLIDSEEDKGCEGFKGLNITEAKRDANWDTDQDGMPDWWEEVKGVSDGNADENADGYTNLEEYLNWLAEPHFTLKQSESVTIDMKKYFAGYTNNPQFECEAKGDAMSKMSHDTGANEGEYIFTANEDCGKALVDYTVKVSDDDNISTYTRTFHFYLTDGSATGIQNIQTSTAADNYEVYNAAGIKVRKGKNLDSLPSGVYIIKALKDGKVISSKKTCIQ</sequence>
<feature type="signal peptide" evidence="3">
    <location>
        <begin position="1"/>
        <end position="19"/>
    </location>
</feature>
<accession>A0AAW4N5E2</accession>
<comment type="caution">
    <text evidence="4">The sequence shown here is derived from an EMBL/GenBank/DDBJ whole genome shotgun (WGS) entry which is preliminary data.</text>
</comment>
<feature type="chain" id="PRO_5043991730" evidence="3">
    <location>
        <begin position="20"/>
        <end position="921"/>
    </location>
</feature>
<keyword evidence="3" id="KW-0732">Signal</keyword>
<reference evidence="4" key="1">
    <citation type="submission" date="2021-06" db="EMBL/GenBank/DDBJ databases">
        <title>Collection of gut derived symbiotic bacterial strains cultured from healthy donors.</title>
        <authorList>
            <person name="Lin H."/>
            <person name="Littmann E."/>
            <person name="Pamer E.G."/>
        </authorList>
    </citation>
    <scope>NUCLEOTIDE SEQUENCE</scope>
    <source>
        <strain evidence="4">MSK.21.74</strain>
    </source>
</reference>